<dbReference type="EMBL" id="HBUF01672275">
    <property type="protein sequence ID" value="CAG6790687.1"/>
    <property type="molecule type" value="Transcribed_RNA"/>
</dbReference>
<dbReference type="EMBL" id="HBUF01339592">
    <property type="protein sequence ID" value="CAG6700827.1"/>
    <property type="molecule type" value="Transcribed_RNA"/>
</dbReference>
<dbReference type="EMBL" id="HBUF01190483">
    <property type="protein sequence ID" value="CAG6658162.1"/>
    <property type="molecule type" value="Transcribed_RNA"/>
</dbReference>
<feature type="transmembrane region" description="Helical" evidence="1">
    <location>
        <begin position="12"/>
        <end position="31"/>
    </location>
</feature>
<accession>A0A8D8S0H9</accession>
<dbReference type="EMBL" id="HBUF01190482">
    <property type="protein sequence ID" value="CAG6658158.1"/>
    <property type="molecule type" value="Transcribed_RNA"/>
</dbReference>
<keyword evidence="1" id="KW-1133">Transmembrane helix</keyword>
<dbReference type="EMBL" id="HBUF01190495">
    <property type="protein sequence ID" value="CAG6658225.1"/>
    <property type="molecule type" value="Transcribed_RNA"/>
</dbReference>
<proteinExistence type="predicted"/>
<dbReference type="EMBL" id="HBUF01339588">
    <property type="protein sequence ID" value="CAG6700814.1"/>
    <property type="molecule type" value="Transcribed_RNA"/>
</dbReference>
<dbReference type="EMBL" id="HBUF01190496">
    <property type="protein sequence ID" value="CAG6658229.1"/>
    <property type="molecule type" value="Transcribed_RNA"/>
</dbReference>
<organism evidence="2">
    <name type="scientific">Cacopsylla melanoneura</name>
    <dbReference type="NCBI Taxonomy" id="428564"/>
    <lineage>
        <taxon>Eukaryota</taxon>
        <taxon>Metazoa</taxon>
        <taxon>Ecdysozoa</taxon>
        <taxon>Arthropoda</taxon>
        <taxon>Hexapoda</taxon>
        <taxon>Insecta</taxon>
        <taxon>Pterygota</taxon>
        <taxon>Neoptera</taxon>
        <taxon>Paraneoptera</taxon>
        <taxon>Hemiptera</taxon>
        <taxon>Sternorrhyncha</taxon>
        <taxon>Psylloidea</taxon>
        <taxon>Psyllidae</taxon>
        <taxon>Psyllinae</taxon>
        <taxon>Cacopsylla</taxon>
    </lineage>
</organism>
<dbReference type="EMBL" id="HBUF01339590">
    <property type="protein sequence ID" value="CAG6700821.1"/>
    <property type="molecule type" value="Transcribed_RNA"/>
</dbReference>
<dbReference type="EMBL" id="HBUF01672272">
    <property type="protein sequence ID" value="CAG6790678.1"/>
    <property type="molecule type" value="Transcribed_RNA"/>
</dbReference>
<evidence type="ECO:0000256" key="1">
    <source>
        <dbReference type="SAM" id="Phobius"/>
    </source>
</evidence>
<dbReference type="EMBL" id="HBUF01672276">
    <property type="protein sequence ID" value="CAG6790689.1"/>
    <property type="molecule type" value="Transcribed_RNA"/>
</dbReference>
<sequence>MSKSDVMFRVGNVMLPSIPSLLGVSLNLFTWNPLHPYAFMLVRMSFSFRLGLFLSTWSLSIANGSTGGTLISLIPLGKWGLTCSIPSRIHFSNWGSSALHFGM</sequence>
<evidence type="ECO:0000313" key="2">
    <source>
        <dbReference type="EMBL" id="CAG6658229.1"/>
    </source>
</evidence>
<name>A0A8D8S0H9_9HEMI</name>
<reference evidence="2" key="1">
    <citation type="submission" date="2021-05" db="EMBL/GenBank/DDBJ databases">
        <authorList>
            <person name="Alioto T."/>
            <person name="Alioto T."/>
            <person name="Gomez Garrido J."/>
        </authorList>
    </citation>
    <scope>NUCLEOTIDE SEQUENCE</scope>
</reference>
<protein>
    <submittedName>
        <fullName evidence="2">Uncharacterized protein</fullName>
    </submittedName>
</protein>
<dbReference type="EMBL" id="HBUF01672274">
    <property type="protein sequence ID" value="CAG6790685.1"/>
    <property type="molecule type" value="Transcribed_RNA"/>
</dbReference>
<dbReference type="EMBL" id="HBUF01339589">
    <property type="protein sequence ID" value="CAG6700817.1"/>
    <property type="molecule type" value="Transcribed_RNA"/>
</dbReference>
<keyword evidence="1" id="KW-0472">Membrane</keyword>
<dbReference type="EMBL" id="HBUF01672273">
    <property type="protein sequence ID" value="CAG6790680.1"/>
    <property type="molecule type" value="Transcribed_RNA"/>
</dbReference>
<dbReference type="AlphaFoldDB" id="A0A8D8S0H9"/>
<keyword evidence="1" id="KW-0812">Transmembrane</keyword>